<evidence type="ECO:0000259" key="7">
    <source>
        <dbReference type="Pfam" id="PF00460"/>
    </source>
</evidence>
<name>A0A2I0CU86_9PSED</name>
<keyword evidence="11" id="KW-0966">Cell projection</keyword>
<evidence type="ECO:0000256" key="2">
    <source>
        <dbReference type="ARBA" id="ARBA00004613"/>
    </source>
</evidence>
<dbReference type="Pfam" id="PF00460">
    <property type="entry name" value="Flg_bb_rod"/>
    <property type="match status" value="1"/>
</dbReference>
<dbReference type="InterPro" id="IPR001444">
    <property type="entry name" value="Flag_bb_rod_N"/>
</dbReference>
<evidence type="ECO:0000259" key="10">
    <source>
        <dbReference type="Pfam" id="PF22638"/>
    </source>
</evidence>
<keyword evidence="11" id="KW-0282">Flagellum</keyword>
<dbReference type="InterPro" id="IPR002371">
    <property type="entry name" value="FlgK"/>
</dbReference>
<feature type="domain" description="Flagellar hook-associated protein 1 D2-like" evidence="9">
    <location>
        <begin position="352"/>
        <end position="433"/>
    </location>
</feature>
<dbReference type="GO" id="GO:0044780">
    <property type="term" value="P:bacterial-type flagellum assembly"/>
    <property type="evidence" value="ECO:0007669"/>
    <property type="project" value="InterPro"/>
</dbReference>
<evidence type="ECO:0000256" key="3">
    <source>
        <dbReference type="ARBA" id="ARBA00009677"/>
    </source>
</evidence>
<dbReference type="AlphaFoldDB" id="A0A2I0CU86"/>
<evidence type="ECO:0000259" key="9">
    <source>
        <dbReference type="Pfam" id="PF21158"/>
    </source>
</evidence>
<protein>
    <recommendedName>
        <fullName evidence="4">Flagellar hook-associated protein 1</fullName>
    </recommendedName>
</protein>
<dbReference type="PANTHER" id="PTHR30033">
    <property type="entry name" value="FLAGELLAR HOOK-ASSOCIATED PROTEIN 1"/>
    <property type="match status" value="1"/>
</dbReference>
<keyword evidence="6" id="KW-0975">Bacterial flagellum</keyword>
<dbReference type="SUPFAM" id="SSF64518">
    <property type="entry name" value="Phase 1 flagellin"/>
    <property type="match status" value="2"/>
</dbReference>
<dbReference type="InterPro" id="IPR010930">
    <property type="entry name" value="Flg_bb/hook_C_dom"/>
</dbReference>
<dbReference type="GO" id="GO:0005198">
    <property type="term" value="F:structural molecule activity"/>
    <property type="evidence" value="ECO:0007669"/>
    <property type="project" value="InterPro"/>
</dbReference>
<keyword evidence="11" id="KW-0969">Cilium</keyword>
<dbReference type="Proteomes" id="UP000242861">
    <property type="component" value="Unassembled WGS sequence"/>
</dbReference>
<dbReference type="PRINTS" id="PR01005">
    <property type="entry name" value="FLGHOOKAP1"/>
</dbReference>
<dbReference type="GO" id="GO:0009424">
    <property type="term" value="C:bacterial-type flagellum hook"/>
    <property type="evidence" value="ECO:0007669"/>
    <property type="project" value="InterPro"/>
</dbReference>
<evidence type="ECO:0000256" key="1">
    <source>
        <dbReference type="ARBA" id="ARBA00004365"/>
    </source>
</evidence>
<evidence type="ECO:0000313" key="11">
    <source>
        <dbReference type="EMBL" id="PKF73068.1"/>
    </source>
</evidence>
<evidence type="ECO:0000256" key="4">
    <source>
        <dbReference type="ARBA" id="ARBA00016244"/>
    </source>
</evidence>
<dbReference type="EMBL" id="PIYS01000002">
    <property type="protein sequence ID" value="PKF73068.1"/>
    <property type="molecule type" value="Genomic_DNA"/>
</dbReference>
<dbReference type="Pfam" id="PF22638">
    <property type="entry name" value="FlgK_D1"/>
    <property type="match status" value="1"/>
</dbReference>
<evidence type="ECO:0000313" key="12">
    <source>
        <dbReference type="Proteomes" id="UP000242861"/>
    </source>
</evidence>
<dbReference type="PANTHER" id="PTHR30033:SF1">
    <property type="entry name" value="FLAGELLAR HOOK-ASSOCIATED PROTEIN 1"/>
    <property type="match status" value="1"/>
</dbReference>
<dbReference type="InterPro" id="IPR049119">
    <property type="entry name" value="FlgK_D2-like"/>
</dbReference>
<keyword evidence="5" id="KW-0964">Secreted</keyword>
<gene>
    <name evidence="11" type="ORF">CW360_00990</name>
</gene>
<sequence length="716" mass="75602">MADLLNIGLSGLAANKTSLTVTGHNISNVNTPGFSRQDTVQATRVPQFSGSGYIGSGTTLVDIRRSYSEFLSTQLRSSTALNSDVKSYKSQIEQLDSLLAGNTTGITPSLQQFFSSLQTAAEDPANIPARQLVLSEAEGLARRFNTIYDRLASQNEFINKQMQVTTEQINRLAGSIGQLNDAIAVAAANGAAPNDLLDAREEAVRQLSTYIGVTVVPQDDNTYNLFIGSGQPLVVGNTVSKLEAVIGRGDPTRFEIDFVSGSSRQAVTTQLSGGELGGLIRYREEVLDATLNSVGRLAIAMNSEINAQLGQGLDLKGNVGVKDNGVALFNNLNDAQLADLRARPYADNISSVDASVSIRDSQLLTASDYRLEYHGVSAPAGYTARRLSDNAVMTVSADGAGGLRLSDDNGVDQGITVNLTGTPNAGDRFLLQPTRRGAADISSVLDQPDQLAFAAPLRSQANLQNAGNGVIGQPNVTLVIDPASLPQQNFVSDPLRLQNLQALGSIELRFNQATNQLEFVTPLPAGVSITSVPQTSPPPPAAPAPAPTPITGLNVTPGQSNNLSYAIVVTSGGVTQSYTVEQTFSGRPVEGDRFSVGQNLSGVSDNRNALRLVDLQNAQVVGVSSGPNGLVAGVSFTDGYGDLVERVGTLTAQARIDDTATSAILKQATDNRDSLSAVNLDEEAANLIKFQQYYQASAQIIQVARSLFDTLIGTFR</sequence>
<evidence type="ECO:0000256" key="6">
    <source>
        <dbReference type="ARBA" id="ARBA00023143"/>
    </source>
</evidence>
<proteinExistence type="inferred from homology"/>
<dbReference type="InterPro" id="IPR053927">
    <property type="entry name" value="FlgK_helical"/>
</dbReference>
<evidence type="ECO:0000259" key="8">
    <source>
        <dbReference type="Pfam" id="PF06429"/>
    </source>
</evidence>
<feature type="domain" description="Flagellar hook-associated protein FlgK helical" evidence="10">
    <location>
        <begin position="93"/>
        <end position="320"/>
    </location>
</feature>
<dbReference type="NCBIfam" id="TIGR02492">
    <property type="entry name" value="flgK_ends"/>
    <property type="match status" value="1"/>
</dbReference>
<dbReference type="Pfam" id="PF06429">
    <property type="entry name" value="Flg_bbr_C"/>
    <property type="match status" value="1"/>
</dbReference>
<comment type="caution">
    <text evidence="11">The sequence shown here is derived from an EMBL/GenBank/DDBJ whole genome shotgun (WGS) entry which is preliminary data.</text>
</comment>
<feature type="domain" description="Flagellar basal body rod protein N-terminal" evidence="7">
    <location>
        <begin position="5"/>
        <end position="34"/>
    </location>
</feature>
<dbReference type="GO" id="GO:0005576">
    <property type="term" value="C:extracellular region"/>
    <property type="evidence" value="ECO:0007669"/>
    <property type="project" value="UniProtKB-SubCell"/>
</dbReference>
<evidence type="ECO:0000256" key="5">
    <source>
        <dbReference type="ARBA" id="ARBA00022525"/>
    </source>
</evidence>
<comment type="subcellular location">
    <subcellularLocation>
        <location evidence="1">Bacterial flagellum</location>
    </subcellularLocation>
    <subcellularLocation>
        <location evidence="2">Secreted</location>
    </subcellularLocation>
</comment>
<feature type="domain" description="Flagellar basal-body/hook protein C-terminal" evidence="8">
    <location>
        <begin position="676"/>
        <end position="712"/>
    </location>
</feature>
<dbReference type="Pfam" id="PF21158">
    <property type="entry name" value="flgK_1st_1"/>
    <property type="match status" value="1"/>
</dbReference>
<accession>A0A2I0CU86</accession>
<reference evidence="12" key="1">
    <citation type="submission" date="2017-12" db="EMBL/GenBank/DDBJ databases">
        <authorList>
            <person name="Yu X.-Y."/>
        </authorList>
    </citation>
    <scope>NUCLEOTIDE SEQUENCE [LARGE SCALE GENOMIC DNA]</scope>
    <source>
        <strain evidence="12">ZYSR67-Z</strain>
    </source>
</reference>
<comment type="similarity">
    <text evidence="3">Belongs to the flagella basal body rod proteins family.</text>
</comment>
<dbReference type="RefSeq" id="WP_101192433.1">
    <property type="nucleotide sequence ID" value="NZ_PIYS01000002.1"/>
</dbReference>
<organism evidence="11 12">
    <name type="scientific">Pseudomonas fluvialis</name>
    <dbReference type="NCBI Taxonomy" id="1793966"/>
    <lineage>
        <taxon>Bacteria</taxon>
        <taxon>Pseudomonadati</taxon>
        <taxon>Pseudomonadota</taxon>
        <taxon>Gammaproteobacteria</taxon>
        <taxon>Pseudomonadales</taxon>
        <taxon>Pseudomonadaceae</taxon>
        <taxon>Pseudomonas</taxon>
    </lineage>
</organism>